<evidence type="ECO:0000256" key="2">
    <source>
        <dbReference type="ARBA" id="ARBA00023125"/>
    </source>
</evidence>
<dbReference type="GO" id="GO:0000976">
    <property type="term" value="F:transcription cis-regulatory region binding"/>
    <property type="evidence" value="ECO:0007669"/>
    <property type="project" value="TreeGrafter"/>
</dbReference>
<dbReference type="GO" id="GO:0003700">
    <property type="term" value="F:DNA-binding transcription factor activity"/>
    <property type="evidence" value="ECO:0007669"/>
    <property type="project" value="TreeGrafter"/>
</dbReference>
<evidence type="ECO:0000256" key="4">
    <source>
        <dbReference type="PROSITE-ProRule" id="PRU00335"/>
    </source>
</evidence>
<dbReference type="Gene3D" id="1.10.10.60">
    <property type="entry name" value="Homeodomain-like"/>
    <property type="match status" value="1"/>
</dbReference>
<dbReference type="PANTHER" id="PTHR30055:SF238">
    <property type="entry name" value="MYCOFACTOCIN BIOSYNTHESIS TRANSCRIPTIONAL REGULATOR MFTR-RELATED"/>
    <property type="match status" value="1"/>
</dbReference>
<dbReference type="InterPro" id="IPR001647">
    <property type="entry name" value="HTH_TetR"/>
</dbReference>
<keyword evidence="2 4" id="KW-0238">DNA-binding</keyword>
<keyword evidence="3" id="KW-0804">Transcription</keyword>
<dbReference type="PROSITE" id="PS50977">
    <property type="entry name" value="HTH_TETR_2"/>
    <property type="match status" value="1"/>
</dbReference>
<dbReference type="InterPro" id="IPR050109">
    <property type="entry name" value="HTH-type_TetR-like_transc_reg"/>
</dbReference>
<sequence length="204" mass="22316">MARMTTPAEDTLTALIHLLDREGYDAVTADQLARQAGMSRASFFRHLGGKEEVVFADHAALLARLDDFLRGTSLGVREALEEAVLQVFRHHTADPDRARARSRLLRGSQALRTRELLTSHRYTELFSGWLATALPDTPVRGGIAVGLAAAVVAVHNRALRAWLHAPADDAEASLRTDLAEVIARLTAEPAEAERTLAAVRRLLD</sequence>
<name>A0A7Z7KIX4_MICLC</name>
<reference evidence="6 7" key="1">
    <citation type="submission" date="2018-06" db="EMBL/GenBank/DDBJ databases">
        <authorList>
            <consortium name="Pathogen Informatics"/>
            <person name="Doyle S."/>
        </authorList>
    </citation>
    <scope>NUCLEOTIDE SEQUENCE [LARGE SCALE GENOMIC DNA]</scope>
    <source>
        <strain evidence="6 7">NCTC2665</strain>
    </source>
</reference>
<evidence type="ECO:0000256" key="3">
    <source>
        <dbReference type="ARBA" id="ARBA00023163"/>
    </source>
</evidence>
<dbReference type="Gene3D" id="1.10.357.10">
    <property type="entry name" value="Tetracycline Repressor, domain 2"/>
    <property type="match status" value="1"/>
</dbReference>
<keyword evidence="1" id="KW-0805">Transcription regulation</keyword>
<protein>
    <submittedName>
        <fullName evidence="6">Mycofactocin system transcriptional regulator</fullName>
    </submittedName>
</protein>
<dbReference type="PANTHER" id="PTHR30055">
    <property type="entry name" value="HTH-TYPE TRANSCRIPTIONAL REGULATOR RUTR"/>
    <property type="match status" value="1"/>
</dbReference>
<feature type="DNA-binding region" description="H-T-H motif" evidence="4">
    <location>
        <begin position="28"/>
        <end position="47"/>
    </location>
</feature>
<evidence type="ECO:0000256" key="1">
    <source>
        <dbReference type="ARBA" id="ARBA00023015"/>
    </source>
</evidence>
<dbReference type="InterPro" id="IPR009057">
    <property type="entry name" value="Homeodomain-like_sf"/>
</dbReference>
<gene>
    <name evidence="6" type="ORF">NCTC2665_01327</name>
</gene>
<dbReference type="EMBL" id="LS483396">
    <property type="protein sequence ID" value="SQG48777.1"/>
    <property type="molecule type" value="Genomic_DNA"/>
</dbReference>
<dbReference type="Pfam" id="PF00440">
    <property type="entry name" value="TetR_N"/>
    <property type="match status" value="1"/>
</dbReference>
<organism evidence="6 7">
    <name type="scientific">Micrococcus luteus (strain ATCC 4698 / DSM 20030 / JCM 1464 / CCM 169 / CCUG 5858 / IAM 1056 / NBRC 3333 / NCIMB 9278 / NCTC 2665 / VKM Ac-2230)</name>
    <name type="common">Micrococcus lysodeikticus</name>
    <dbReference type="NCBI Taxonomy" id="465515"/>
    <lineage>
        <taxon>Bacteria</taxon>
        <taxon>Bacillati</taxon>
        <taxon>Actinomycetota</taxon>
        <taxon>Actinomycetes</taxon>
        <taxon>Micrococcales</taxon>
        <taxon>Micrococcaceae</taxon>
        <taxon>Micrococcus</taxon>
    </lineage>
</organism>
<dbReference type="PRINTS" id="PR00455">
    <property type="entry name" value="HTHTETR"/>
</dbReference>
<dbReference type="Proteomes" id="UP000248985">
    <property type="component" value="Chromosome 1"/>
</dbReference>
<dbReference type="SUPFAM" id="SSF46689">
    <property type="entry name" value="Homeodomain-like"/>
    <property type="match status" value="1"/>
</dbReference>
<accession>A0A7Z7KIX4</accession>
<dbReference type="AlphaFoldDB" id="A0A7Z7KIX4"/>
<evidence type="ECO:0000313" key="7">
    <source>
        <dbReference type="Proteomes" id="UP000248985"/>
    </source>
</evidence>
<feature type="domain" description="HTH tetR-type" evidence="5">
    <location>
        <begin position="5"/>
        <end position="65"/>
    </location>
</feature>
<evidence type="ECO:0000313" key="6">
    <source>
        <dbReference type="EMBL" id="SQG48777.1"/>
    </source>
</evidence>
<evidence type="ECO:0000259" key="5">
    <source>
        <dbReference type="PROSITE" id="PS50977"/>
    </source>
</evidence>
<proteinExistence type="predicted"/>